<dbReference type="KEGG" id="vg:60335201"/>
<organism evidence="2 3">
    <name type="scientific">Mycobacterium phage MooMoo</name>
    <dbReference type="NCBI Taxonomy" id="2108127"/>
    <lineage>
        <taxon>Viruses</taxon>
        <taxon>Duplodnaviria</taxon>
        <taxon>Heunggongvirae</taxon>
        <taxon>Uroviricota</taxon>
        <taxon>Caudoviricetes</taxon>
        <taxon>Gracegardnervirinae</taxon>
        <taxon>Moomoovirus</taxon>
        <taxon>Moomoovirus moomoo</taxon>
    </lineage>
</organism>
<evidence type="ECO:0000313" key="3">
    <source>
        <dbReference type="Proteomes" id="UP000241634"/>
    </source>
</evidence>
<evidence type="ECO:0000313" key="2">
    <source>
        <dbReference type="EMBL" id="AVO21621.1"/>
    </source>
</evidence>
<gene>
    <name evidence="2" type="primary">15</name>
    <name evidence="2" type="ORF">SEA_MOOMOO_15</name>
</gene>
<dbReference type="GeneID" id="60335201"/>
<accession>A0A2P1JR67</accession>
<dbReference type="InterPro" id="IPR055681">
    <property type="entry name" value="DUF7257"/>
</dbReference>
<reference evidence="3" key="1">
    <citation type="submission" date="2018-02" db="EMBL/GenBank/DDBJ databases">
        <authorList>
            <person name="Cohen D.B."/>
            <person name="Kent A.D."/>
        </authorList>
    </citation>
    <scope>NUCLEOTIDE SEQUENCE [LARGE SCALE GENOMIC DNA]</scope>
</reference>
<name>A0A2P1JR67_9CAUD</name>
<sequence>MTNYPEGPITPQAAYYHLKGRHPLVTLWAYDESNSFSILGGKAIPDNFTAPESVMIKKGGLKGLIAPWDIIDQKGASEDGVTFVDALQRPTEVEIKLLVRGRTPQRCRRLCRLIIASIDKKRTSELSFIDQDTGRWWADVRWMKNPPDVAKIGESCSAELTLVLRADNGFWRTFPVTDSFGFKYEDMADQFDYDTEEDGNLGPNWPLYYTEEGGGFIYADGKYARWKDDPDDWLITDTREVVCGPYKDFETATDNQVVSMVLGSFQEWSLPEGAANDLWARMGRNEDGSWNGNGIRMRIENNIVKLSYFKDFSQTVLAQRLILLPPIIGEKWVLIAGYEGDGNERVFKVLRFANDKGAGVSVLTVKESGAESMMGADHRGIGFGMQAGAAILTQATPASLHKVTAGDNSTVSQSGFIEIRNIGDQDMPLRYTLYGPGKFKFAAGPGQTEMIEFGPLLPNQVVFIDTSRQNPKIKDLTSVPPTQQELSFFQKALKDILSWATGNNTNLLVQQIGSVFGIIPPQGNLYSLLKGKWNKNSVIPAKSPGEPDSQVKPYFVKVAIDDGNADSKIVAAGTPLRRYPL</sequence>
<dbReference type="Proteomes" id="UP000241634">
    <property type="component" value="Segment"/>
</dbReference>
<feature type="domain" description="DUF7257" evidence="1">
    <location>
        <begin position="163"/>
        <end position="411"/>
    </location>
</feature>
<protein>
    <submittedName>
        <fullName evidence="2">Minor tail protein</fullName>
    </submittedName>
</protein>
<evidence type="ECO:0000259" key="1">
    <source>
        <dbReference type="Pfam" id="PF23918"/>
    </source>
</evidence>
<keyword evidence="3" id="KW-1185">Reference proteome</keyword>
<dbReference type="Pfam" id="PF23918">
    <property type="entry name" value="DUF7257"/>
    <property type="match status" value="1"/>
</dbReference>
<dbReference type="RefSeq" id="YP_009963616.1">
    <property type="nucleotide sequence ID" value="NC_051721.1"/>
</dbReference>
<dbReference type="EMBL" id="MH001449">
    <property type="protein sequence ID" value="AVO21621.1"/>
    <property type="molecule type" value="Genomic_DNA"/>
</dbReference>
<proteinExistence type="predicted"/>